<keyword evidence="4 7" id="KW-0472">Membrane</keyword>
<evidence type="ECO:0000256" key="2">
    <source>
        <dbReference type="ARBA" id="ARBA00022692"/>
    </source>
</evidence>
<feature type="compositionally biased region" description="Low complexity" evidence="6">
    <location>
        <begin position="52"/>
        <end position="65"/>
    </location>
</feature>
<evidence type="ECO:0000256" key="4">
    <source>
        <dbReference type="ARBA" id="ARBA00023136"/>
    </source>
</evidence>
<organism evidence="8 9">
    <name type="scientific">Aquamicrobium zhengzhouense</name>
    <dbReference type="NCBI Taxonomy" id="2781738"/>
    <lineage>
        <taxon>Bacteria</taxon>
        <taxon>Pseudomonadati</taxon>
        <taxon>Pseudomonadota</taxon>
        <taxon>Alphaproteobacteria</taxon>
        <taxon>Hyphomicrobiales</taxon>
        <taxon>Phyllobacteriaceae</taxon>
        <taxon>Aquamicrobium</taxon>
    </lineage>
</organism>
<keyword evidence="3 7" id="KW-1133">Transmembrane helix</keyword>
<keyword evidence="9" id="KW-1185">Reference proteome</keyword>
<keyword evidence="2 7" id="KW-0812">Transmembrane</keyword>
<evidence type="ECO:0000313" key="8">
    <source>
        <dbReference type="EMBL" id="MBI1622095.1"/>
    </source>
</evidence>
<accession>A0ABS0SFL8</accession>
<dbReference type="Gene3D" id="1.10.287.1490">
    <property type="match status" value="1"/>
</dbReference>
<proteinExistence type="predicted"/>
<evidence type="ECO:0008006" key="10">
    <source>
        <dbReference type="Google" id="ProtNLM"/>
    </source>
</evidence>
<keyword evidence="5" id="KW-0175">Coiled coil</keyword>
<feature type="coiled-coil region" evidence="5">
    <location>
        <begin position="159"/>
        <end position="221"/>
    </location>
</feature>
<sequence length="443" mass="46015">MTIDLSPDEVFRLEKEQKAEEAAAAPAEPVVTSDTPPAEPVIEDIAEPTVQSAEPEPESLSTESSGAPREEDVAEPAPSTFGRAPEPVAEPRRSSGGQLLAGAAGGVIALAIAGGLHFAGLLPGSRSVLEDHTPAIASLEEQLASLRQQIAAAPSGNGDEDLSARLQEAEQRLASMTEEMGALRDELANAPQAGTAEPVDLAPVEERIASLENTIAELQANPAADEATLGPITADVSSLRDLITEGQTAQAQLSGRLEGLENRMSELTVRLDEQAEAPSTAMLIAVSALKATVDRGSSFKAELDTLAALAPDAPELAGLQPYAQNGVATLATLTAEADAAANAMIAADRPVDPQAGFADRLWSSAMGLVQVRPVGMVEGDGVPEIAARIDAAVKAGDFERALMEYDSLPDAAKEAGRPFIEKVRARQEVDRLVEQALAAALRS</sequence>
<feature type="coiled-coil region" evidence="5">
    <location>
        <begin position="250"/>
        <end position="277"/>
    </location>
</feature>
<dbReference type="EMBL" id="JADGMQ010000013">
    <property type="protein sequence ID" value="MBI1622095.1"/>
    <property type="molecule type" value="Genomic_DNA"/>
</dbReference>
<name>A0ABS0SFL8_9HYPH</name>
<evidence type="ECO:0000256" key="6">
    <source>
        <dbReference type="SAM" id="MobiDB-lite"/>
    </source>
</evidence>
<feature type="transmembrane region" description="Helical" evidence="7">
    <location>
        <begin position="99"/>
        <end position="122"/>
    </location>
</feature>
<dbReference type="Pfam" id="PF09731">
    <property type="entry name" value="Mitofilin"/>
    <property type="match status" value="1"/>
</dbReference>
<gene>
    <name evidence="8" type="ORF">IOD40_15660</name>
</gene>
<comment type="subcellular location">
    <subcellularLocation>
        <location evidence="1">Membrane</location>
    </subcellularLocation>
</comment>
<evidence type="ECO:0000256" key="7">
    <source>
        <dbReference type="SAM" id="Phobius"/>
    </source>
</evidence>
<evidence type="ECO:0000256" key="3">
    <source>
        <dbReference type="ARBA" id="ARBA00022989"/>
    </source>
</evidence>
<evidence type="ECO:0000256" key="5">
    <source>
        <dbReference type="SAM" id="Coils"/>
    </source>
</evidence>
<comment type="caution">
    <text evidence="8">The sequence shown here is derived from an EMBL/GenBank/DDBJ whole genome shotgun (WGS) entry which is preliminary data.</text>
</comment>
<protein>
    <recommendedName>
        <fullName evidence="10">Inner membrane protein</fullName>
    </recommendedName>
</protein>
<feature type="compositionally biased region" description="Basic and acidic residues" evidence="6">
    <location>
        <begin position="9"/>
        <end position="21"/>
    </location>
</feature>
<dbReference type="InterPro" id="IPR019133">
    <property type="entry name" value="MIC60"/>
</dbReference>
<dbReference type="Proteomes" id="UP000601789">
    <property type="component" value="Unassembled WGS sequence"/>
</dbReference>
<reference evidence="8 9" key="1">
    <citation type="submission" date="2020-10" db="EMBL/GenBank/DDBJ databases">
        <title>Aquamicrobium zhengzhouensis sp. nov., a exopolysaccharide producing bacterium isolated from farmland soil.</title>
        <authorList>
            <person name="Wang X."/>
        </authorList>
    </citation>
    <scope>NUCLEOTIDE SEQUENCE [LARGE SCALE GENOMIC DNA]</scope>
    <source>
        <strain evidence="9">cd-1</strain>
    </source>
</reference>
<feature type="region of interest" description="Disordered" evidence="6">
    <location>
        <begin position="1"/>
        <end position="95"/>
    </location>
</feature>
<dbReference type="RefSeq" id="WP_198477634.1">
    <property type="nucleotide sequence ID" value="NZ_JADGMQ010000013.1"/>
</dbReference>
<evidence type="ECO:0000256" key="1">
    <source>
        <dbReference type="ARBA" id="ARBA00004370"/>
    </source>
</evidence>
<evidence type="ECO:0000313" key="9">
    <source>
        <dbReference type="Proteomes" id="UP000601789"/>
    </source>
</evidence>